<dbReference type="AlphaFoldDB" id="A0A2T0S0M5"/>
<sequence>MHTPRKILAFAASNNSNSINKRLAEHAAEVFKAEIAPDSEIETIDLNDFEMPIYSPDRELAGGVPAEARAFFDKIGAADAVIVSFAEHNGSYTSAFKNVFDWASRIDMGIYQNKPVVMLATSPGPRGGTNVLGTATATAPFFGADLRGSLAIGSYFDKVDAETGIVTSPDEAAALRSALSGLTQEQVAAA</sequence>
<dbReference type="Pfam" id="PF03358">
    <property type="entry name" value="FMN_red"/>
    <property type="match status" value="1"/>
</dbReference>
<dbReference type="RefSeq" id="WP_106203568.1">
    <property type="nucleotide sequence ID" value="NZ_PVTD01000001.1"/>
</dbReference>
<feature type="domain" description="NADPH-dependent FMN reductase-like" evidence="1">
    <location>
        <begin position="6"/>
        <end position="135"/>
    </location>
</feature>
<keyword evidence="3" id="KW-1185">Reference proteome</keyword>
<dbReference type="PANTHER" id="PTHR30543">
    <property type="entry name" value="CHROMATE REDUCTASE"/>
    <property type="match status" value="1"/>
</dbReference>
<gene>
    <name evidence="2" type="ORF">CLV78_101957</name>
</gene>
<dbReference type="InterPro" id="IPR029039">
    <property type="entry name" value="Flavoprotein-like_sf"/>
</dbReference>
<dbReference type="GO" id="GO:0016491">
    <property type="term" value="F:oxidoreductase activity"/>
    <property type="evidence" value="ECO:0007669"/>
    <property type="project" value="InterPro"/>
</dbReference>
<dbReference type="GO" id="GO:0005829">
    <property type="term" value="C:cytosol"/>
    <property type="evidence" value="ECO:0007669"/>
    <property type="project" value="TreeGrafter"/>
</dbReference>
<comment type="caution">
    <text evidence="2">The sequence shown here is derived from an EMBL/GenBank/DDBJ whole genome shotgun (WGS) entry which is preliminary data.</text>
</comment>
<organism evidence="2 3">
    <name type="scientific">Aliiruegeria haliotis</name>
    <dbReference type="NCBI Taxonomy" id="1280846"/>
    <lineage>
        <taxon>Bacteria</taxon>
        <taxon>Pseudomonadati</taxon>
        <taxon>Pseudomonadota</taxon>
        <taxon>Alphaproteobacteria</taxon>
        <taxon>Rhodobacterales</taxon>
        <taxon>Roseobacteraceae</taxon>
        <taxon>Aliiruegeria</taxon>
    </lineage>
</organism>
<name>A0A2T0S0M5_9RHOB</name>
<dbReference type="InterPro" id="IPR050712">
    <property type="entry name" value="NAD(P)H-dep_reductase"/>
</dbReference>
<evidence type="ECO:0000313" key="3">
    <source>
        <dbReference type="Proteomes" id="UP000239480"/>
    </source>
</evidence>
<proteinExistence type="predicted"/>
<evidence type="ECO:0000313" key="2">
    <source>
        <dbReference type="EMBL" id="PRY26853.1"/>
    </source>
</evidence>
<dbReference type="Gene3D" id="3.40.50.360">
    <property type="match status" value="1"/>
</dbReference>
<reference evidence="2 3" key="1">
    <citation type="submission" date="2018-03" db="EMBL/GenBank/DDBJ databases">
        <title>Genomic Encyclopedia of Archaeal and Bacterial Type Strains, Phase II (KMG-II): from individual species to whole genera.</title>
        <authorList>
            <person name="Goeker M."/>
        </authorList>
    </citation>
    <scope>NUCLEOTIDE SEQUENCE [LARGE SCALE GENOMIC DNA]</scope>
    <source>
        <strain evidence="2 3">DSM 29328</strain>
    </source>
</reference>
<dbReference type="GO" id="GO:0010181">
    <property type="term" value="F:FMN binding"/>
    <property type="evidence" value="ECO:0007669"/>
    <property type="project" value="TreeGrafter"/>
</dbReference>
<accession>A0A2T0S0M5</accession>
<dbReference type="SUPFAM" id="SSF52218">
    <property type="entry name" value="Flavoproteins"/>
    <property type="match status" value="1"/>
</dbReference>
<dbReference type="InterPro" id="IPR005025">
    <property type="entry name" value="FMN_Rdtase-like_dom"/>
</dbReference>
<dbReference type="PANTHER" id="PTHR30543:SF21">
    <property type="entry name" value="NAD(P)H-DEPENDENT FMN REDUCTASE LOT6"/>
    <property type="match status" value="1"/>
</dbReference>
<evidence type="ECO:0000259" key="1">
    <source>
        <dbReference type="Pfam" id="PF03358"/>
    </source>
</evidence>
<protein>
    <submittedName>
        <fullName evidence="2">NAD(P)H-dependent FMN reductase</fullName>
    </submittedName>
</protein>
<dbReference type="Proteomes" id="UP000239480">
    <property type="component" value="Unassembled WGS sequence"/>
</dbReference>
<dbReference type="OrthoDB" id="9812295at2"/>
<dbReference type="EMBL" id="PVTD01000001">
    <property type="protein sequence ID" value="PRY26853.1"/>
    <property type="molecule type" value="Genomic_DNA"/>
</dbReference>